<dbReference type="PANTHER" id="PTHR14240:SF1">
    <property type="entry name" value="PROTEIN FANTOM-RELATED"/>
    <property type="match status" value="1"/>
</dbReference>
<dbReference type="EMBL" id="LUCH01001485">
    <property type="protein sequence ID" value="KAF5402993.1"/>
    <property type="molecule type" value="Genomic_DNA"/>
</dbReference>
<sequence>MEQKGSIGTWTRDQLEDQYLRLYDDYLTLKKHCCKQEERIKKMGTKLLRLASDKKGGGTDVIGREDYEDRIADLERKNITLAQKVSW</sequence>
<dbReference type="Proteomes" id="UP000748531">
    <property type="component" value="Unassembled WGS sequence"/>
</dbReference>
<dbReference type="PANTHER" id="PTHR14240">
    <property type="entry name" value="RETINITIS PIGMENTOSA GTPASE REGULATOR-INTERACTING PROTEIN"/>
    <property type="match status" value="1"/>
</dbReference>
<comment type="caution">
    <text evidence="1">The sequence shown here is derived from an EMBL/GenBank/DDBJ whole genome shotgun (WGS) entry which is preliminary data.</text>
</comment>
<dbReference type="GO" id="GO:1905515">
    <property type="term" value="P:non-motile cilium assembly"/>
    <property type="evidence" value="ECO:0007669"/>
    <property type="project" value="TreeGrafter"/>
</dbReference>
<reference evidence="1" key="1">
    <citation type="submission" date="2019-05" db="EMBL/GenBank/DDBJ databases">
        <title>Annotation for the trematode Paragonimus heterotremus.</title>
        <authorList>
            <person name="Choi Y.-J."/>
        </authorList>
    </citation>
    <scope>NUCLEOTIDE SEQUENCE</scope>
    <source>
        <strain evidence="1">LC</strain>
    </source>
</reference>
<protein>
    <submittedName>
        <fullName evidence="1">Uncharacterized protein</fullName>
    </submittedName>
</protein>
<name>A0A8J4SP14_9TREM</name>
<evidence type="ECO:0000313" key="2">
    <source>
        <dbReference type="Proteomes" id="UP000748531"/>
    </source>
</evidence>
<keyword evidence="2" id="KW-1185">Reference proteome</keyword>
<gene>
    <name evidence="1" type="ORF">PHET_03394</name>
</gene>
<proteinExistence type="predicted"/>
<dbReference type="OrthoDB" id="2133912at2759"/>
<dbReference type="InterPro" id="IPR031139">
    <property type="entry name" value="RPGRIP1_fam"/>
</dbReference>
<accession>A0A8J4SP14</accession>
<evidence type="ECO:0000313" key="1">
    <source>
        <dbReference type="EMBL" id="KAF5402993.1"/>
    </source>
</evidence>
<dbReference type="GO" id="GO:0035869">
    <property type="term" value="C:ciliary transition zone"/>
    <property type="evidence" value="ECO:0007669"/>
    <property type="project" value="TreeGrafter"/>
</dbReference>
<organism evidence="1 2">
    <name type="scientific">Paragonimus heterotremus</name>
    <dbReference type="NCBI Taxonomy" id="100268"/>
    <lineage>
        <taxon>Eukaryota</taxon>
        <taxon>Metazoa</taxon>
        <taxon>Spiralia</taxon>
        <taxon>Lophotrochozoa</taxon>
        <taxon>Platyhelminthes</taxon>
        <taxon>Trematoda</taxon>
        <taxon>Digenea</taxon>
        <taxon>Plagiorchiida</taxon>
        <taxon>Troglotremata</taxon>
        <taxon>Troglotrematidae</taxon>
        <taxon>Paragonimus</taxon>
    </lineage>
</organism>
<dbReference type="AlphaFoldDB" id="A0A8J4SP14"/>